<evidence type="ECO:0000313" key="11">
    <source>
        <dbReference type="Proteomes" id="UP000662747"/>
    </source>
</evidence>
<comment type="similarity">
    <text evidence="6">Belongs to the ABC-4 integral membrane protein family.</text>
</comment>
<reference evidence="10 11" key="1">
    <citation type="submission" date="2021-02" db="EMBL/GenBank/DDBJ databases">
        <title>De Novo genome assembly of isolated myxobacteria.</title>
        <authorList>
            <person name="Stevens D.C."/>
        </authorList>
    </citation>
    <scope>NUCLEOTIDE SEQUENCE [LARGE SCALE GENOMIC DNA]</scope>
    <source>
        <strain evidence="11">SCPEA02</strain>
    </source>
</reference>
<keyword evidence="3 7" id="KW-0812">Transmembrane</keyword>
<sequence>MSAQRGFRVDVLEGARIALFSLKANRLRTVLTTLGIGIGVATLLAIVGIIQGLNTSFHRQLAGFGANTLYVSKFPWMMKGDWWVYRNRKNFTLEQVDRLRTLAPFLSAISPYVQRVADVGSGGEQMSSVRITGVTQQYLSIAGYEVTGGRFISEADDEVTRPVAVIGADVADALFPGISPVGRSIRIENRSFQVVGTLSRKGKIVNESLDLVVFIPFKTFYSSFGRGRGLEIALAVEDATKVKQAEDQLIGILRRVRSTPPGAGDDFTINKAEAMAQTYEQLTGALYGVATGVGLITLLVGGIGIMNIMLVSVRERTREIGVRRALGARKRTIVFQFLMEAASVSAVGGLLGTTVGLGTAKVVSLITPLAADVRPSTVLGGVFFAALVGLLFGIWPAARAANLDPVEALRYE</sequence>
<protein>
    <submittedName>
        <fullName evidence="10">ABC transporter permease</fullName>
    </submittedName>
</protein>
<proteinExistence type="inferred from homology"/>
<dbReference type="PANTHER" id="PTHR30572">
    <property type="entry name" value="MEMBRANE COMPONENT OF TRANSPORTER-RELATED"/>
    <property type="match status" value="1"/>
</dbReference>
<evidence type="ECO:0000256" key="5">
    <source>
        <dbReference type="ARBA" id="ARBA00023136"/>
    </source>
</evidence>
<organism evidence="10 11">
    <name type="scientific">Pyxidicoccus parkwayensis</name>
    <dbReference type="NCBI Taxonomy" id="2813578"/>
    <lineage>
        <taxon>Bacteria</taxon>
        <taxon>Pseudomonadati</taxon>
        <taxon>Myxococcota</taxon>
        <taxon>Myxococcia</taxon>
        <taxon>Myxococcales</taxon>
        <taxon>Cystobacterineae</taxon>
        <taxon>Myxococcaceae</taxon>
        <taxon>Pyxidicoccus</taxon>
    </lineage>
</organism>
<dbReference type="Proteomes" id="UP000662747">
    <property type="component" value="Chromosome"/>
</dbReference>
<evidence type="ECO:0000256" key="3">
    <source>
        <dbReference type="ARBA" id="ARBA00022692"/>
    </source>
</evidence>
<dbReference type="EMBL" id="CP071090">
    <property type="protein sequence ID" value="QSQ25593.1"/>
    <property type="molecule type" value="Genomic_DNA"/>
</dbReference>
<keyword evidence="2" id="KW-1003">Cell membrane</keyword>
<keyword evidence="5 7" id="KW-0472">Membrane</keyword>
<keyword evidence="11" id="KW-1185">Reference proteome</keyword>
<evidence type="ECO:0000256" key="4">
    <source>
        <dbReference type="ARBA" id="ARBA00022989"/>
    </source>
</evidence>
<evidence type="ECO:0000259" key="9">
    <source>
        <dbReference type="Pfam" id="PF12704"/>
    </source>
</evidence>
<feature type="transmembrane region" description="Helical" evidence="7">
    <location>
        <begin position="333"/>
        <end position="357"/>
    </location>
</feature>
<feature type="domain" description="MacB-like periplasmic core" evidence="9">
    <location>
        <begin position="29"/>
        <end position="249"/>
    </location>
</feature>
<feature type="transmembrane region" description="Helical" evidence="7">
    <location>
        <begin position="377"/>
        <end position="395"/>
    </location>
</feature>
<dbReference type="InterPro" id="IPR003838">
    <property type="entry name" value="ABC3_permease_C"/>
</dbReference>
<evidence type="ECO:0000313" key="10">
    <source>
        <dbReference type="EMBL" id="QSQ25593.1"/>
    </source>
</evidence>
<evidence type="ECO:0000256" key="2">
    <source>
        <dbReference type="ARBA" id="ARBA00022475"/>
    </source>
</evidence>
<dbReference type="RefSeq" id="WP_206727148.1">
    <property type="nucleotide sequence ID" value="NZ_CP071090.1"/>
</dbReference>
<feature type="domain" description="ABC3 transporter permease C-terminal" evidence="8">
    <location>
        <begin position="293"/>
        <end position="405"/>
    </location>
</feature>
<keyword evidence="4 7" id="KW-1133">Transmembrane helix</keyword>
<feature type="transmembrane region" description="Helical" evidence="7">
    <location>
        <begin position="30"/>
        <end position="50"/>
    </location>
</feature>
<evidence type="ECO:0000256" key="1">
    <source>
        <dbReference type="ARBA" id="ARBA00004651"/>
    </source>
</evidence>
<evidence type="ECO:0000256" key="7">
    <source>
        <dbReference type="SAM" id="Phobius"/>
    </source>
</evidence>
<evidence type="ECO:0000259" key="8">
    <source>
        <dbReference type="Pfam" id="PF02687"/>
    </source>
</evidence>
<accession>A0ABX7P573</accession>
<dbReference type="Pfam" id="PF12704">
    <property type="entry name" value="MacB_PCD"/>
    <property type="match status" value="1"/>
</dbReference>
<comment type="subcellular location">
    <subcellularLocation>
        <location evidence="1">Cell membrane</location>
        <topology evidence="1">Multi-pass membrane protein</topology>
    </subcellularLocation>
</comment>
<name>A0ABX7P573_9BACT</name>
<dbReference type="PANTHER" id="PTHR30572:SF4">
    <property type="entry name" value="ABC TRANSPORTER PERMEASE YTRF"/>
    <property type="match status" value="1"/>
</dbReference>
<gene>
    <name evidence="10" type="ORF">JY651_11955</name>
</gene>
<evidence type="ECO:0000256" key="6">
    <source>
        <dbReference type="ARBA" id="ARBA00038076"/>
    </source>
</evidence>
<dbReference type="InterPro" id="IPR025857">
    <property type="entry name" value="MacB_PCD"/>
</dbReference>
<dbReference type="Pfam" id="PF02687">
    <property type="entry name" value="FtsX"/>
    <property type="match status" value="1"/>
</dbReference>
<feature type="transmembrane region" description="Helical" evidence="7">
    <location>
        <begin position="285"/>
        <end position="312"/>
    </location>
</feature>
<dbReference type="InterPro" id="IPR050250">
    <property type="entry name" value="Macrolide_Exporter_MacB"/>
</dbReference>